<keyword evidence="2" id="KW-1185">Reference proteome</keyword>
<protein>
    <submittedName>
        <fullName evidence="1">Oxidoreductase</fullName>
    </submittedName>
</protein>
<accession>A0ABX6K8C9</accession>
<dbReference type="InterPro" id="IPR036374">
    <property type="entry name" value="OxRdtase_Mopterin-bd_sf"/>
</dbReference>
<name>A0ABX6K8C9_SALCS</name>
<dbReference type="EMBL" id="CP050267">
    <property type="protein sequence ID" value="QIR07777.1"/>
    <property type="molecule type" value="Genomic_DNA"/>
</dbReference>
<proteinExistence type="predicted"/>
<evidence type="ECO:0000313" key="1">
    <source>
        <dbReference type="EMBL" id="QIR07777.1"/>
    </source>
</evidence>
<gene>
    <name evidence="1" type="ORF">HBA18_15385</name>
</gene>
<sequence>MTHCTTISRAQYGRCLQWILLVGWVIAMTASRTVMASPMLTITSSEGTEAFTREQLVVMADRTIETATPWTDGQQRFLGVSAQKLLAQLDIPPRTLKVYALNDYWAHITVEDIERYNPIFAIKKNGQWMRVRDKGPIWVIYPLSENQLMDNEIIHSRMVWQANRVEVMDE</sequence>
<organism evidence="1 2">
    <name type="scientific">Salinivibrio costicola</name>
    <name type="common">Vibrio costicola</name>
    <dbReference type="NCBI Taxonomy" id="51367"/>
    <lineage>
        <taxon>Bacteria</taxon>
        <taxon>Pseudomonadati</taxon>
        <taxon>Pseudomonadota</taxon>
        <taxon>Gammaproteobacteria</taxon>
        <taxon>Vibrionales</taxon>
        <taxon>Vibrionaceae</taxon>
        <taxon>Salinivibrio</taxon>
    </lineage>
</organism>
<reference evidence="1 2" key="1">
    <citation type="submission" date="2020-03" db="EMBL/GenBank/DDBJ databases">
        <title>Genome mining reveals the biosynthetic pathways of PHA and ectoines of the halophilic strain Salinivibrio costicola M318 isolated from fermented shrimp paste.</title>
        <authorList>
            <person name="Doan T.V."/>
            <person name="Tran L.T."/>
            <person name="Trieu T.A."/>
            <person name="Nguyen Q.V."/>
            <person name="Quach T.N."/>
            <person name="Phi T.Q."/>
            <person name="Kumar S."/>
        </authorList>
    </citation>
    <scope>NUCLEOTIDE SEQUENCE [LARGE SCALE GENOMIC DNA]</scope>
    <source>
        <strain evidence="1 2">M318</strain>
    </source>
</reference>
<dbReference type="Proteomes" id="UP000501408">
    <property type="component" value="Chromosome 2"/>
</dbReference>
<dbReference type="SUPFAM" id="SSF56524">
    <property type="entry name" value="Oxidoreductase molybdopterin-binding domain"/>
    <property type="match status" value="1"/>
</dbReference>
<evidence type="ECO:0000313" key="2">
    <source>
        <dbReference type="Proteomes" id="UP000501408"/>
    </source>
</evidence>